<evidence type="ECO:0000256" key="1">
    <source>
        <dbReference type="ARBA" id="ARBA00022679"/>
    </source>
</evidence>
<feature type="domain" description="PTS EIIA type-4" evidence="2">
    <location>
        <begin position="1"/>
        <end position="124"/>
    </location>
</feature>
<dbReference type="GO" id="GO:0016020">
    <property type="term" value="C:membrane"/>
    <property type="evidence" value="ECO:0007669"/>
    <property type="project" value="InterPro"/>
</dbReference>
<dbReference type="Pfam" id="PF03610">
    <property type="entry name" value="EIIA-man"/>
    <property type="match status" value="1"/>
</dbReference>
<dbReference type="GO" id="GO:0016740">
    <property type="term" value="F:transferase activity"/>
    <property type="evidence" value="ECO:0007669"/>
    <property type="project" value="UniProtKB-KW"/>
</dbReference>
<dbReference type="PATRIC" id="fig|999408.3.peg.190"/>
<dbReference type="InterPro" id="IPR004701">
    <property type="entry name" value="PTS_EIIA_man-typ"/>
</dbReference>
<dbReference type="PROSITE" id="PS51096">
    <property type="entry name" value="PTS_EIIA_TYPE_4"/>
    <property type="match status" value="1"/>
</dbReference>
<dbReference type="GO" id="GO:0009401">
    <property type="term" value="P:phosphoenolpyruvate-dependent sugar phosphotransferase system"/>
    <property type="evidence" value="ECO:0007669"/>
    <property type="project" value="InterPro"/>
</dbReference>
<protein>
    <recommendedName>
        <fullName evidence="2">PTS EIIA type-4 domain-containing protein</fullName>
    </recommendedName>
</protein>
<dbReference type="PANTHER" id="PTHR33799">
    <property type="entry name" value="PTS PERMEASE-RELATED-RELATED"/>
    <property type="match status" value="1"/>
</dbReference>
<reference evidence="3 4" key="1">
    <citation type="submission" date="2013-01" db="EMBL/GenBank/DDBJ databases">
        <title>The Genome Sequence of Clostridium clostridioforme 90A8.</title>
        <authorList>
            <consortium name="The Broad Institute Genome Sequencing Platform"/>
            <person name="Earl A."/>
            <person name="Ward D."/>
            <person name="Feldgarden M."/>
            <person name="Gevers D."/>
            <person name="Courvalin P."/>
            <person name="Lambert T."/>
            <person name="Walker B."/>
            <person name="Young S.K."/>
            <person name="Zeng Q."/>
            <person name="Gargeya S."/>
            <person name="Fitzgerald M."/>
            <person name="Haas B."/>
            <person name="Abouelleil A."/>
            <person name="Alvarado L."/>
            <person name="Arachchi H.M."/>
            <person name="Berlin A.M."/>
            <person name="Chapman S.B."/>
            <person name="Dewar J."/>
            <person name="Goldberg J."/>
            <person name="Griggs A."/>
            <person name="Gujja S."/>
            <person name="Hansen M."/>
            <person name="Howarth C."/>
            <person name="Imamovic A."/>
            <person name="Larimer J."/>
            <person name="McCowan C."/>
            <person name="Murphy C."/>
            <person name="Neiman D."/>
            <person name="Pearson M."/>
            <person name="Priest M."/>
            <person name="Roberts A."/>
            <person name="Saif S."/>
            <person name="Shea T."/>
            <person name="Sisk P."/>
            <person name="Sykes S."/>
            <person name="Wortman J."/>
            <person name="Nusbaum C."/>
            <person name="Birren B."/>
        </authorList>
    </citation>
    <scope>NUCLEOTIDE SEQUENCE [LARGE SCALE GENOMIC DNA]</scope>
    <source>
        <strain evidence="3 4">90A8</strain>
    </source>
</reference>
<evidence type="ECO:0000313" key="3">
    <source>
        <dbReference type="EMBL" id="ENZ20244.1"/>
    </source>
</evidence>
<proteinExistence type="predicted"/>
<evidence type="ECO:0000313" key="4">
    <source>
        <dbReference type="Proteomes" id="UP000013085"/>
    </source>
</evidence>
<dbReference type="SUPFAM" id="SSF53062">
    <property type="entry name" value="PTS system fructose IIA component-like"/>
    <property type="match status" value="1"/>
</dbReference>
<dbReference type="Proteomes" id="UP000013085">
    <property type="component" value="Unassembled WGS sequence"/>
</dbReference>
<dbReference type="Gene3D" id="3.40.50.510">
    <property type="entry name" value="Phosphotransferase system, mannose-type IIA component"/>
    <property type="match status" value="1"/>
</dbReference>
<accession>A0A0E2HGP8</accession>
<dbReference type="RefSeq" id="WP_002586028.1">
    <property type="nucleotide sequence ID" value="NZ_KB850976.1"/>
</dbReference>
<organism evidence="3 4">
    <name type="scientific">[Clostridium] clostridioforme 90A8</name>
    <dbReference type="NCBI Taxonomy" id="999408"/>
    <lineage>
        <taxon>Bacteria</taxon>
        <taxon>Bacillati</taxon>
        <taxon>Bacillota</taxon>
        <taxon>Clostridia</taxon>
        <taxon>Lachnospirales</taxon>
        <taxon>Lachnospiraceae</taxon>
        <taxon>Enterocloster</taxon>
    </lineage>
</organism>
<dbReference type="GeneID" id="57963602"/>
<evidence type="ECO:0000259" key="2">
    <source>
        <dbReference type="PROSITE" id="PS51096"/>
    </source>
</evidence>
<dbReference type="InterPro" id="IPR036662">
    <property type="entry name" value="PTS_EIIA_man-typ_sf"/>
</dbReference>
<dbReference type="InterPro" id="IPR051471">
    <property type="entry name" value="Bacterial_PTS_sugar_comp"/>
</dbReference>
<sequence length="134" mass="14723">MYKIIVFTHGSLAESLVRTSRLILGSQPDIETYCVEPGCNLEEMKNGVEQSIRRSNASGQEVLVLTDLMYGTPFNTMIQLEEECSFTHITGTNLPLLIEAINRRLMDGSSGSFGGLADIAREGIVDSHVLLQMS</sequence>
<dbReference type="PANTHER" id="PTHR33799:SF1">
    <property type="entry name" value="PTS SYSTEM MANNOSE-SPECIFIC EIIAB COMPONENT-RELATED"/>
    <property type="match status" value="1"/>
</dbReference>
<dbReference type="EMBL" id="AGYR01000001">
    <property type="protein sequence ID" value="ENZ20244.1"/>
    <property type="molecule type" value="Genomic_DNA"/>
</dbReference>
<gene>
    <name evidence="3" type="ORF">HMPREF1090_00175</name>
</gene>
<dbReference type="HOGENOM" id="CLU_123235_1_1_9"/>
<name>A0A0E2HGP8_9FIRM</name>
<dbReference type="AlphaFoldDB" id="A0A0E2HGP8"/>
<comment type="caution">
    <text evidence="3">The sequence shown here is derived from an EMBL/GenBank/DDBJ whole genome shotgun (WGS) entry which is preliminary data.</text>
</comment>
<keyword evidence="1" id="KW-0808">Transferase</keyword>